<keyword evidence="4" id="KW-1185">Reference proteome</keyword>
<dbReference type="OrthoDB" id="5597238at2759"/>
<accession>A0A8H5T7D7</accession>
<proteinExistence type="predicted"/>
<dbReference type="EMBL" id="JAAGWQ010000114">
    <property type="protein sequence ID" value="KAF5665966.1"/>
    <property type="molecule type" value="Genomic_DNA"/>
</dbReference>
<keyword evidence="2" id="KW-0732">Signal</keyword>
<reference evidence="3 4" key="1">
    <citation type="submission" date="2020-05" db="EMBL/GenBank/DDBJ databases">
        <title>Identification and distribution of gene clusters putatively required for synthesis of sphingolipid metabolism inhibitors in phylogenetically diverse species of the filamentous fungus Fusarium.</title>
        <authorList>
            <person name="Kim H.-S."/>
            <person name="Busman M."/>
            <person name="Brown D.W."/>
            <person name="Divon H."/>
            <person name="Uhlig S."/>
            <person name="Proctor R.H."/>
        </authorList>
    </citation>
    <scope>NUCLEOTIDE SEQUENCE [LARGE SCALE GENOMIC DNA]</scope>
    <source>
        <strain evidence="3 4">NRRL 20693</strain>
    </source>
</reference>
<feature type="region of interest" description="Disordered" evidence="1">
    <location>
        <begin position="131"/>
        <end position="154"/>
    </location>
</feature>
<organism evidence="3 4">
    <name type="scientific">Fusarium heterosporum</name>
    <dbReference type="NCBI Taxonomy" id="42747"/>
    <lineage>
        <taxon>Eukaryota</taxon>
        <taxon>Fungi</taxon>
        <taxon>Dikarya</taxon>
        <taxon>Ascomycota</taxon>
        <taxon>Pezizomycotina</taxon>
        <taxon>Sordariomycetes</taxon>
        <taxon>Hypocreomycetidae</taxon>
        <taxon>Hypocreales</taxon>
        <taxon>Nectriaceae</taxon>
        <taxon>Fusarium</taxon>
        <taxon>Fusarium heterosporum species complex</taxon>
    </lineage>
</organism>
<evidence type="ECO:0000313" key="3">
    <source>
        <dbReference type="EMBL" id="KAF5665966.1"/>
    </source>
</evidence>
<sequence>MRFTSIFVAGAFATMAAAQSKTSGLSPAQESQAECLSECKPGDVKCQSYCITVPSPNEKNIEDTTKCAANCDQGDGSASDTEKYSACVQDCIANNYWKSVDGSPRGTDVPDASEISSIVSTAVKSAISKATASASDEDTTATASESDAAATGASKTLSDAEASASGTAASASASASETGNAANVLVGGVSFLGLAAAVLAL</sequence>
<dbReference type="Proteomes" id="UP000567885">
    <property type="component" value="Unassembled WGS sequence"/>
</dbReference>
<name>A0A8H5T7D7_FUSHE</name>
<evidence type="ECO:0000313" key="4">
    <source>
        <dbReference type="Proteomes" id="UP000567885"/>
    </source>
</evidence>
<gene>
    <name evidence="3" type="ORF">FHETE_6429</name>
</gene>
<comment type="caution">
    <text evidence="3">The sequence shown here is derived from an EMBL/GenBank/DDBJ whole genome shotgun (WGS) entry which is preliminary data.</text>
</comment>
<feature type="signal peptide" evidence="2">
    <location>
        <begin position="1"/>
        <end position="18"/>
    </location>
</feature>
<protein>
    <submittedName>
        <fullName evidence="3">Uncharacterized protein</fullName>
    </submittedName>
</protein>
<feature type="chain" id="PRO_5034316541" evidence="2">
    <location>
        <begin position="19"/>
        <end position="201"/>
    </location>
</feature>
<dbReference type="AlphaFoldDB" id="A0A8H5T7D7"/>
<evidence type="ECO:0000256" key="1">
    <source>
        <dbReference type="SAM" id="MobiDB-lite"/>
    </source>
</evidence>
<evidence type="ECO:0000256" key="2">
    <source>
        <dbReference type="SAM" id="SignalP"/>
    </source>
</evidence>